<dbReference type="PANTHER" id="PTHR32251">
    <property type="entry name" value="3-OXO-5-ALPHA-STEROID 4-DEHYDROGENASE"/>
    <property type="match status" value="1"/>
</dbReference>
<organism evidence="2 3">
    <name type="scientific">Posidoniimonas polymericola</name>
    <dbReference type="NCBI Taxonomy" id="2528002"/>
    <lineage>
        <taxon>Bacteria</taxon>
        <taxon>Pseudomonadati</taxon>
        <taxon>Planctomycetota</taxon>
        <taxon>Planctomycetia</taxon>
        <taxon>Pirellulales</taxon>
        <taxon>Lacipirellulaceae</taxon>
        <taxon>Posidoniimonas</taxon>
    </lineage>
</organism>
<dbReference type="OrthoDB" id="9779233at2"/>
<evidence type="ECO:0000256" key="1">
    <source>
        <dbReference type="SAM" id="Phobius"/>
    </source>
</evidence>
<reference evidence="2 3" key="1">
    <citation type="submission" date="2019-02" db="EMBL/GenBank/DDBJ databases">
        <title>Deep-cultivation of Planctomycetes and their phenomic and genomic characterization uncovers novel biology.</title>
        <authorList>
            <person name="Wiegand S."/>
            <person name="Jogler M."/>
            <person name="Boedeker C."/>
            <person name="Pinto D."/>
            <person name="Vollmers J."/>
            <person name="Rivas-Marin E."/>
            <person name="Kohn T."/>
            <person name="Peeters S.H."/>
            <person name="Heuer A."/>
            <person name="Rast P."/>
            <person name="Oberbeckmann S."/>
            <person name="Bunk B."/>
            <person name="Jeske O."/>
            <person name="Meyerdierks A."/>
            <person name="Storesund J.E."/>
            <person name="Kallscheuer N."/>
            <person name="Luecker S."/>
            <person name="Lage O.M."/>
            <person name="Pohl T."/>
            <person name="Merkel B.J."/>
            <person name="Hornburger P."/>
            <person name="Mueller R.-W."/>
            <person name="Bruemmer F."/>
            <person name="Labrenz M."/>
            <person name="Spormann A.M."/>
            <person name="Op Den Camp H."/>
            <person name="Overmann J."/>
            <person name="Amann R."/>
            <person name="Jetten M.S.M."/>
            <person name="Mascher T."/>
            <person name="Medema M.H."/>
            <person name="Devos D.P."/>
            <person name="Kaster A.-K."/>
            <person name="Ovreas L."/>
            <person name="Rohde M."/>
            <person name="Galperin M.Y."/>
            <person name="Jogler C."/>
        </authorList>
    </citation>
    <scope>NUCLEOTIDE SEQUENCE [LARGE SCALE GENOMIC DNA]</scope>
    <source>
        <strain evidence="2 3">Pla123a</strain>
    </source>
</reference>
<dbReference type="PROSITE" id="PS50244">
    <property type="entry name" value="S5A_REDUCTASE"/>
    <property type="match status" value="1"/>
</dbReference>
<dbReference type="AlphaFoldDB" id="A0A5C5YMD3"/>
<evidence type="ECO:0000313" key="3">
    <source>
        <dbReference type="Proteomes" id="UP000318478"/>
    </source>
</evidence>
<keyword evidence="3" id="KW-1185">Reference proteome</keyword>
<feature type="transmembrane region" description="Helical" evidence="1">
    <location>
        <begin position="32"/>
        <end position="49"/>
    </location>
</feature>
<accession>A0A5C5YMD3</accession>
<dbReference type="Pfam" id="PF06966">
    <property type="entry name" value="DUF1295"/>
    <property type="match status" value="1"/>
</dbReference>
<keyword evidence="1" id="KW-1133">Transmembrane helix</keyword>
<dbReference type="Proteomes" id="UP000318478">
    <property type="component" value="Unassembled WGS sequence"/>
</dbReference>
<keyword evidence="1" id="KW-0812">Transmembrane</keyword>
<dbReference type="GO" id="GO:0016020">
    <property type="term" value="C:membrane"/>
    <property type="evidence" value="ECO:0007669"/>
    <property type="project" value="TreeGrafter"/>
</dbReference>
<gene>
    <name evidence="2" type="ORF">Pla123a_29120</name>
</gene>
<feature type="transmembrane region" description="Helical" evidence="1">
    <location>
        <begin position="6"/>
        <end position="25"/>
    </location>
</feature>
<feature type="transmembrane region" description="Helical" evidence="1">
    <location>
        <begin position="100"/>
        <end position="121"/>
    </location>
</feature>
<protein>
    <submittedName>
        <fullName evidence="2">3-oxo-5-alpha-steroid 4-dehydrogenase</fullName>
    </submittedName>
</protein>
<dbReference type="InterPro" id="IPR010721">
    <property type="entry name" value="UstE-like"/>
</dbReference>
<sequence length="259" mass="28422">MTIDVLAVGLLAVILLQLAAWGLSLAKRDASVADPVWGLCFVLIAWVAVSRSQSPAAGEWLVAAMVTLWGLRLSGYLIYRNWGHGEDHRYAAMRDKHGGWFPLISLATVFGLQAALAWIIALPLQVGMVEPDAIGPLTLLGAAVWAVGLAVESTADLQLARFKADPSHQGQVMDRGLWRYSRHPNYFGEFVLWWGIYLAAAESGSWWWTIIGPLTISVLLLKVSGVTLLEKSLSQRLDAYGDYARRTSAFVPWPPKNSP</sequence>
<dbReference type="Gene3D" id="1.20.120.1630">
    <property type="match status" value="1"/>
</dbReference>
<dbReference type="EMBL" id="SJPO01000006">
    <property type="protein sequence ID" value="TWT76123.1"/>
    <property type="molecule type" value="Genomic_DNA"/>
</dbReference>
<name>A0A5C5YMD3_9BACT</name>
<keyword evidence="1" id="KW-0472">Membrane</keyword>
<feature type="transmembrane region" description="Helical" evidence="1">
    <location>
        <begin position="133"/>
        <end position="151"/>
    </location>
</feature>
<evidence type="ECO:0000313" key="2">
    <source>
        <dbReference type="EMBL" id="TWT76123.1"/>
    </source>
</evidence>
<comment type="caution">
    <text evidence="2">The sequence shown here is derived from an EMBL/GenBank/DDBJ whole genome shotgun (WGS) entry which is preliminary data.</text>
</comment>
<proteinExistence type="predicted"/>
<dbReference type="PANTHER" id="PTHR32251:SF17">
    <property type="entry name" value="STEROID 5-ALPHA REDUCTASE C-TERMINAL DOMAIN-CONTAINING PROTEIN"/>
    <property type="match status" value="1"/>
</dbReference>
<feature type="transmembrane region" description="Helical" evidence="1">
    <location>
        <begin position="61"/>
        <end position="79"/>
    </location>
</feature>